<evidence type="ECO:0000313" key="2">
    <source>
        <dbReference type="EMBL" id="UYG95039.1"/>
    </source>
</evidence>
<accession>A0AA46Q300</accession>
<dbReference type="AlphaFoldDB" id="A0AA46Q300"/>
<protein>
    <submittedName>
        <fullName evidence="2">Uncharacterized protein</fullName>
    </submittedName>
</protein>
<sequence length="141" mass="15556">MGESDQNKDQVQAFKQIAEDLLKEEKSQDLGSIFKIANKLLRDESFIGLVEEIGKNPEGISEAPTEGESAETGGEIEKELAGLKREVQALKSELNKMNITVADLQKQNDSLLGMYLKVIKAANKDFKKSIDIISAFGKLNK</sequence>
<keyword evidence="1" id="KW-0175">Coiled coil</keyword>
<gene>
    <name evidence="2" type="ORF">OD459_23110</name>
</gene>
<proteinExistence type="predicted"/>
<evidence type="ECO:0000313" key="3">
    <source>
        <dbReference type="Proteomes" id="UP001163104"/>
    </source>
</evidence>
<evidence type="ECO:0000256" key="1">
    <source>
        <dbReference type="SAM" id="Coils"/>
    </source>
</evidence>
<feature type="coiled-coil region" evidence="1">
    <location>
        <begin position="73"/>
        <end position="107"/>
    </location>
</feature>
<dbReference type="RefSeq" id="WP_263599501.1">
    <property type="nucleotide sequence ID" value="NZ_CP107027.1"/>
</dbReference>
<name>A0AA46Q300_CYTFI</name>
<dbReference type="Proteomes" id="UP001163104">
    <property type="component" value="Chromosome"/>
</dbReference>
<reference evidence="2" key="1">
    <citation type="submission" date="2022-10" db="EMBL/GenBank/DDBJ databases">
        <title>Mechanism of multi-heavy metal repair in Cytobacillus Firmus M7.</title>
        <authorList>
            <person name="Li X."/>
            <person name="Yu C."/>
        </authorList>
    </citation>
    <scope>NUCLEOTIDE SEQUENCE</scope>
    <source>
        <strain evidence="2">M7</strain>
    </source>
</reference>
<dbReference type="EMBL" id="CP107027">
    <property type="protein sequence ID" value="UYG95039.1"/>
    <property type="molecule type" value="Genomic_DNA"/>
</dbReference>
<organism evidence="2 3">
    <name type="scientific">Cytobacillus firmus</name>
    <name type="common">Bacillus firmus</name>
    <dbReference type="NCBI Taxonomy" id="1399"/>
    <lineage>
        <taxon>Bacteria</taxon>
        <taxon>Bacillati</taxon>
        <taxon>Bacillota</taxon>
        <taxon>Bacilli</taxon>
        <taxon>Bacillales</taxon>
        <taxon>Bacillaceae</taxon>
        <taxon>Cytobacillus</taxon>
    </lineage>
</organism>